<keyword evidence="3" id="KW-0446">Lipid-binding</keyword>
<dbReference type="InterPro" id="IPR016140">
    <property type="entry name" value="Bifunc_inhib/LTP/seed_store"/>
</dbReference>
<evidence type="ECO:0000256" key="1">
    <source>
        <dbReference type="ARBA" id="ARBA00009748"/>
    </source>
</evidence>
<evidence type="ECO:0000256" key="3">
    <source>
        <dbReference type="ARBA" id="ARBA00023121"/>
    </source>
</evidence>
<dbReference type="EMBL" id="CP093345">
    <property type="protein sequence ID" value="WOG91651.1"/>
    <property type="molecule type" value="Genomic_DNA"/>
</dbReference>
<feature type="domain" description="Bifunctional inhibitor/plant lipid transfer protein/seed storage helical" evidence="4">
    <location>
        <begin position="41"/>
        <end position="127"/>
    </location>
</feature>
<organism evidence="5 6">
    <name type="scientific">Daucus carota subsp. sativus</name>
    <name type="common">Carrot</name>
    <dbReference type="NCBI Taxonomy" id="79200"/>
    <lineage>
        <taxon>Eukaryota</taxon>
        <taxon>Viridiplantae</taxon>
        <taxon>Streptophyta</taxon>
        <taxon>Embryophyta</taxon>
        <taxon>Tracheophyta</taxon>
        <taxon>Spermatophyta</taxon>
        <taxon>Magnoliopsida</taxon>
        <taxon>eudicotyledons</taxon>
        <taxon>Gunneridae</taxon>
        <taxon>Pentapetalae</taxon>
        <taxon>asterids</taxon>
        <taxon>campanulids</taxon>
        <taxon>Apiales</taxon>
        <taxon>Apiaceae</taxon>
        <taxon>Apioideae</taxon>
        <taxon>Scandiceae</taxon>
        <taxon>Daucinae</taxon>
        <taxon>Daucus</taxon>
        <taxon>Daucus sect. Daucus</taxon>
    </lineage>
</organism>
<evidence type="ECO:0000256" key="2">
    <source>
        <dbReference type="ARBA" id="ARBA00022448"/>
    </source>
</evidence>
<proteinExistence type="inferred from homology"/>
<reference evidence="5" key="2">
    <citation type="submission" date="2022-03" db="EMBL/GenBank/DDBJ databases">
        <title>Draft title - Genomic analysis of global carrot germplasm unveils the trajectory of domestication and the origin of high carotenoid orange carrot.</title>
        <authorList>
            <person name="Iorizzo M."/>
            <person name="Ellison S."/>
            <person name="Senalik D."/>
            <person name="Macko-Podgorni A."/>
            <person name="Grzebelus D."/>
            <person name="Bostan H."/>
            <person name="Rolling W."/>
            <person name="Curaba J."/>
            <person name="Simon P."/>
        </authorList>
    </citation>
    <scope>NUCLEOTIDE SEQUENCE</scope>
    <source>
        <tissue evidence="5">Leaf</tissue>
    </source>
</reference>
<dbReference type="InterPro" id="IPR000528">
    <property type="entry name" value="Plant_nsLTP"/>
</dbReference>
<dbReference type="GO" id="GO:0008289">
    <property type="term" value="F:lipid binding"/>
    <property type="evidence" value="ECO:0007669"/>
    <property type="project" value="UniProtKB-KW"/>
</dbReference>
<dbReference type="PANTHER" id="PTHR33076">
    <property type="entry name" value="NON-SPECIFIC LIPID-TRANSFER PROTEIN 2-RELATED"/>
    <property type="match status" value="1"/>
</dbReference>
<sequence length="141" mass="15986">MWYSTNDQTLLIYLRKHQVEIDRGRMARITYLLVMTLVVSVAAETSSFDCDGSLRKQASAMCRPFITKPQLGDPPSECCMAYRTLVKSARTTSERRQLCSCVQRRAQLPDVSVNIANLDALQEKCGLPFIYSGYRSFDCNT</sequence>
<evidence type="ECO:0000313" key="5">
    <source>
        <dbReference type="EMBL" id="WOG91651.1"/>
    </source>
</evidence>
<gene>
    <name evidence="5" type="ORF">DCAR_0310901</name>
</gene>
<dbReference type="Proteomes" id="UP000077755">
    <property type="component" value="Chromosome 3"/>
</dbReference>
<comment type="similarity">
    <text evidence="1">Belongs to the plant LTP family.</text>
</comment>
<keyword evidence="6" id="KW-1185">Reference proteome</keyword>
<keyword evidence="2" id="KW-0813">Transport</keyword>
<name>A0AAF1ATB2_DAUCS</name>
<dbReference type="GO" id="GO:0006869">
    <property type="term" value="P:lipid transport"/>
    <property type="evidence" value="ECO:0007669"/>
    <property type="project" value="InterPro"/>
</dbReference>
<dbReference type="InterPro" id="IPR036312">
    <property type="entry name" value="Bifun_inhib/LTP/seed_sf"/>
</dbReference>
<dbReference type="AlphaFoldDB" id="A0AAF1ATB2"/>
<evidence type="ECO:0000313" key="6">
    <source>
        <dbReference type="Proteomes" id="UP000077755"/>
    </source>
</evidence>
<protein>
    <recommendedName>
        <fullName evidence="4">Bifunctional inhibitor/plant lipid transfer protein/seed storage helical domain-containing protein</fullName>
    </recommendedName>
</protein>
<accession>A0AAF1ATB2</accession>
<dbReference type="Pfam" id="PF14368">
    <property type="entry name" value="LTP_2"/>
    <property type="match status" value="1"/>
</dbReference>
<dbReference type="SUPFAM" id="SSF47699">
    <property type="entry name" value="Bifunctional inhibitor/lipid-transfer protein/seed storage 2S albumin"/>
    <property type="match status" value="1"/>
</dbReference>
<dbReference type="Gene3D" id="1.10.110.10">
    <property type="entry name" value="Plant lipid-transfer and hydrophobic proteins"/>
    <property type="match status" value="1"/>
</dbReference>
<evidence type="ECO:0000259" key="4">
    <source>
        <dbReference type="Pfam" id="PF14368"/>
    </source>
</evidence>
<reference evidence="5" key="1">
    <citation type="journal article" date="2016" name="Nat. Genet.">
        <title>A high-quality carrot genome assembly provides new insights into carotenoid accumulation and asterid genome evolution.</title>
        <authorList>
            <person name="Iorizzo M."/>
            <person name="Ellison S."/>
            <person name="Senalik D."/>
            <person name="Zeng P."/>
            <person name="Satapoomin P."/>
            <person name="Huang J."/>
            <person name="Bowman M."/>
            <person name="Iovene M."/>
            <person name="Sanseverino W."/>
            <person name="Cavagnaro P."/>
            <person name="Yildiz M."/>
            <person name="Macko-Podgorni A."/>
            <person name="Moranska E."/>
            <person name="Grzebelus E."/>
            <person name="Grzebelus D."/>
            <person name="Ashrafi H."/>
            <person name="Zheng Z."/>
            <person name="Cheng S."/>
            <person name="Spooner D."/>
            <person name="Van Deynze A."/>
            <person name="Simon P."/>
        </authorList>
    </citation>
    <scope>NUCLEOTIDE SEQUENCE</scope>
    <source>
        <tissue evidence="5">Leaf</tissue>
    </source>
</reference>